<organism evidence="7 8">
    <name type="scientific">Geosporobacter subterraneus DSM 17957</name>
    <dbReference type="NCBI Taxonomy" id="1121919"/>
    <lineage>
        <taxon>Bacteria</taxon>
        <taxon>Bacillati</taxon>
        <taxon>Bacillota</taxon>
        <taxon>Clostridia</taxon>
        <taxon>Peptostreptococcales</taxon>
        <taxon>Thermotaleaceae</taxon>
        <taxon>Geosporobacter</taxon>
    </lineage>
</organism>
<evidence type="ECO:0000256" key="1">
    <source>
        <dbReference type="ARBA" id="ARBA00005206"/>
    </source>
</evidence>
<evidence type="ECO:0000256" key="4">
    <source>
        <dbReference type="ARBA" id="ARBA00023002"/>
    </source>
</evidence>
<dbReference type="OrthoDB" id="9804592at2"/>
<comment type="similarity">
    <text evidence="2">Belongs to the AlaDH/PNT family.</text>
</comment>
<dbReference type="SMART" id="SM01003">
    <property type="entry name" value="AlaDh_PNT_N"/>
    <property type="match status" value="1"/>
</dbReference>
<comment type="pathway">
    <text evidence="1">Amino-acid degradation; L-alanine degradation via dehydrogenase pathway; NH(3) and pyruvate from L-alanine: step 1/1.</text>
</comment>
<keyword evidence="8" id="KW-1185">Reference proteome</keyword>
<dbReference type="InterPro" id="IPR007886">
    <property type="entry name" value="AlaDH/PNT_N"/>
</dbReference>
<evidence type="ECO:0000313" key="8">
    <source>
        <dbReference type="Proteomes" id="UP000184536"/>
    </source>
</evidence>
<dbReference type="PANTHER" id="PTHR42795:SF1">
    <property type="entry name" value="ALANINE DEHYDROGENASE"/>
    <property type="match status" value="1"/>
</dbReference>
<dbReference type="EMBL" id="FQZV01000028">
    <property type="protein sequence ID" value="SHJ51989.1"/>
    <property type="molecule type" value="Genomic_DNA"/>
</dbReference>
<dbReference type="GO" id="GO:0005886">
    <property type="term" value="C:plasma membrane"/>
    <property type="evidence" value="ECO:0007669"/>
    <property type="project" value="TreeGrafter"/>
</dbReference>
<dbReference type="Gene3D" id="3.40.50.720">
    <property type="entry name" value="NAD(P)-binding Rossmann-like Domain"/>
    <property type="match status" value="2"/>
</dbReference>
<evidence type="ECO:0000259" key="6">
    <source>
        <dbReference type="SMART" id="SM01003"/>
    </source>
</evidence>
<evidence type="ECO:0000256" key="2">
    <source>
        <dbReference type="ARBA" id="ARBA00005689"/>
    </source>
</evidence>
<keyword evidence="4" id="KW-0560">Oxidoreductase</keyword>
<dbReference type="PANTHER" id="PTHR42795">
    <property type="entry name" value="ALANINE DEHYDROGENASE"/>
    <property type="match status" value="1"/>
</dbReference>
<dbReference type="Pfam" id="PF05222">
    <property type="entry name" value="AlaDh_PNT_N"/>
    <property type="match status" value="1"/>
</dbReference>
<dbReference type="STRING" id="1121919.SAMN02745975_02274"/>
<feature type="domain" description="Alanine dehydrogenase/pyridine nucleotide transhydrogenase NAD(H)-binding" evidence="5">
    <location>
        <begin position="149"/>
        <end position="297"/>
    </location>
</feature>
<dbReference type="InterPro" id="IPR036291">
    <property type="entry name" value="NAD(P)-bd_dom_sf"/>
</dbReference>
<dbReference type="GO" id="GO:0000286">
    <property type="term" value="F:alanine dehydrogenase activity"/>
    <property type="evidence" value="ECO:0007669"/>
    <property type="project" value="UniProtKB-EC"/>
</dbReference>
<dbReference type="CDD" id="cd05305">
    <property type="entry name" value="L-AlaDH"/>
    <property type="match status" value="1"/>
</dbReference>
<accession>A0A1M6JZ61</accession>
<dbReference type="EC" id="1.4.1.1" evidence="3"/>
<dbReference type="InterPro" id="IPR007698">
    <property type="entry name" value="AlaDH/PNT_NAD(H)-bd"/>
</dbReference>
<dbReference type="SUPFAM" id="SSF51735">
    <property type="entry name" value="NAD(P)-binding Rossmann-fold domains"/>
    <property type="match status" value="1"/>
</dbReference>
<proteinExistence type="inferred from homology"/>
<reference evidence="8" key="1">
    <citation type="submission" date="2016-11" db="EMBL/GenBank/DDBJ databases">
        <authorList>
            <person name="Varghese N."/>
            <person name="Submissions S."/>
        </authorList>
    </citation>
    <scope>NUCLEOTIDE SEQUENCE [LARGE SCALE GENOMIC DNA]</scope>
    <source>
        <strain evidence="8">DSM 17957</strain>
    </source>
</reference>
<dbReference type="InterPro" id="IPR008141">
    <property type="entry name" value="Ala_DH"/>
</dbReference>
<dbReference type="SUPFAM" id="SSF52283">
    <property type="entry name" value="Formate/glycerate dehydrogenase catalytic domain-like"/>
    <property type="match status" value="1"/>
</dbReference>
<feature type="domain" description="Alanine dehydrogenase/pyridine nucleotide transhydrogenase N-terminal" evidence="6">
    <location>
        <begin position="4"/>
        <end position="137"/>
    </location>
</feature>
<gene>
    <name evidence="7" type="ORF">SAMN02745975_02274</name>
</gene>
<dbReference type="RefSeq" id="WP_110941399.1">
    <property type="nucleotide sequence ID" value="NZ_FQZV01000028.1"/>
</dbReference>
<dbReference type="SMART" id="SM01002">
    <property type="entry name" value="AlaDh_PNT_C"/>
    <property type="match status" value="1"/>
</dbReference>
<name>A0A1M6JZ61_9FIRM</name>
<dbReference type="Pfam" id="PF01262">
    <property type="entry name" value="AlaDh_PNT_C"/>
    <property type="match status" value="1"/>
</dbReference>
<dbReference type="GO" id="GO:0042853">
    <property type="term" value="P:L-alanine catabolic process"/>
    <property type="evidence" value="ECO:0007669"/>
    <property type="project" value="InterPro"/>
</dbReference>
<evidence type="ECO:0000313" key="7">
    <source>
        <dbReference type="EMBL" id="SHJ51989.1"/>
    </source>
</evidence>
<dbReference type="AlphaFoldDB" id="A0A1M6JZ61"/>
<sequence length="371" mass="40392">MIIGIPKESAPGEGRVGMTDIGIRKLIQHGHKVYVQKNAGWCSGITDQMYENAGAILLDTVEDIYGYSDLIVKVKPPGIEEFDYLKDKNIVFSYILPERHEGLTKKFMEKKVTAIGYEGVEDKLGNKPLLIPMSEIAGKMAVFMGAKLMQTVHGGVGTLLAFMPGISPAEVVILGAGSAALGAAEIAIGLGCRVTLLNRSIERIRLIKKTYNDQMTYLLLTEDTLMEAVLRADLLINTIDLMGDKINHLITRSMVQRMKKGSVIVDVACDKGGTIETSSPTTHDCPYYNLDGVIHCAIPNLPGIVPRTSTAALTSVTLPYIVKIAEKGLKSALLGDLGLRKGLVFYKGLLLHKKASENYDLPYTPIEKAMD</sequence>
<protein>
    <recommendedName>
        <fullName evidence="3">alanine dehydrogenase</fullName>
        <ecNumber evidence="3">1.4.1.1</ecNumber>
    </recommendedName>
</protein>
<evidence type="ECO:0000259" key="5">
    <source>
        <dbReference type="SMART" id="SM01002"/>
    </source>
</evidence>
<evidence type="ECO:0000256" key="3">
    <source>
        <dbReference type="ARBA" id="ARBA00012897"/>
    </source>
</evidence>
<dbReference type="Proteomes" id="UP000184536">
    <property type="component" value="Unassembled WGS sequence"/>
</dbReference>